<evidence type="ECO:0000256" key="2">
    <source>
        <dbReference type="ARBA" id="ARBA00023315"/>
    </source>
</evidence>
<evidence type="ECO:0000313" key="5">
    <source>
        <dbReference type="EMBL" id="SNB60980.1"/>
    </source>
</evidence>
<dbReference type="Gene3D" id="3.40.630.30">
    <property type="match status" value="1"/>
</dbReference>
<proteinExistence type="predicted"/>
<dbReference type="PANTHER" id="PTHR43877:SF1">
    <property type="entry name" value="ACETYLTRANSFERASE"/>
    <property type="match status" value="1"/>
</dbReference>
<dbReference type="Pfam" id="PF13673">
    <property type="entry name" value="Acetyltransf_10"/>
    <property type="match status" value="1"/>
</dbReference>
<dbReference type="PROSITE" id="PS51186">
    <property type="entry name" value="GNAT"/>
    <property type="match status" value="1"/>
</dbReference>
<evidence type="ECO:0000259" key="3">
    <source>
        <dbReference type="PROSITE" id="PS51186"/>
    </source>
</evidence>
<dbReference type="EMBL" id="FXUV02000012">
    <property type="protein sequence ID" value="SNB60980.1"/>
    <property type="molecule type" value="Genomic_DNA"/>
</dbReference>
<gene>
    <name evidence="5" type="ORF">KEBURONENSIS_00800</name>
    <name evidence="4" type="ORF">KEBURONENSIS_00979</name>
</gene>
<dbReference type="STRING" id="1522312.GCA_900177895_01644"/>
<organism evidence="4">
    <name type="scientific">Kingella negevensis</name>
    <dbReference type="NCBI Taxonomy" id="1522312"/>
    <lineage>
        <taxon>Bacteria</taxon>
        <taxon>Pseudomonadati</taxon>
        <taxon>Pseudomonadota</taxon>
        <taxon>Betaproteobacteria</taxon>
        <taxon>Neisseriales</taxon>
        <taxon>Neisseriaceae</taxon>
        <taxon>Kingella</taxon>
    </lineage>
</organism>
<dbReference type="EMBL" id="FXUV01000012">
    <property type="protein sequence ID" value="SMQ11972.1"/>
    <property type="molecule type" value="Genomic_DNA"/>
</dbReference>
<keyword evidence="6" id="KW-1185">Reference proteome</keyword>
<dbReference type="GO" id="GO:0016747">
    <property type="term" value="F:acyltransferase activity, transferring groups other than amino-acyl groups"/>
    <property type="evidence" value="ECO:0007669"/>
    <property type="project" value="InterPro"/>
</dbReference>
<reference evidence="5 6" key="2">
    <citation type="submission" date="2017-06" db="EMBL/GenBank/DDBJ databases">
        <authorList>
            <person name="Kim H.J."/>
            <person name="Triplett B.A."/>
        </authorList>
    </citation>
    <scope>NUCLEOTIDE SEQUENCE [LARGE SCALE GENOMIC DNA]</scope>
    <source>
        <strain evidence="5">Kingella_eburonensis</strain>
    </source>
</reference>
<evidence type="ECO:0000313" key="6">
    <source>
        <dbReference type="Proteomes" id="UP000215450"/>
    </source>
</evidence>
<sequence>MNHLITQLRRATPADCFDIYTVHRLAVRYTCLTSYTPEILEAWLALLDQDSYQAAITSKDKELWVIEYKNKISGFFLLDLQRAQLDALYVHPFLHHLGLGTALLQRAEALMLKADLSILSLYASANSTSFYTLNGYETLGEAVMPFNAKISANCTLMRKFLQ</sequence>
<dbReference type="OrthoDB" id="8602780at2"/>
<dbReference type="AlphaFoldDB" id="A0A238HF49"/>
<dbReference type="CDD" id="cd04301">
    <property type="entry name" value="NAT_SF"/>
    <property type="match status" value="1"/>
</dbReference>
<dbReference type="InterPro" id="IPR000182">
    <property type="entry name" value="GNAT_dom"/>
</dbReference>
<keyword evidence="2" id="KW-0012">Acyltransferase</keyword>
<accession>A0A238HF49</accession>
<keyword evidence="1" id="KW-0808">Transferase</keyword>
<dbReference type="InterPro" id="IPR050832">
    <property type="entry name" value="Bact_Acetyltransf"/>
</dbReference>
<dbReference type="PANTHER" id="PTHR43877">
    <property type="entry name" value="AMINOALKYLPHOSPHONATE N-ACETYLTRANSFERASE-RELATED-RELATED"/>
    <property type="match status" value="1"/>
</dbReference>
<reference evidence="4" key="1">
    <citation type="submission" date="2017-05" db="EMBL/GenBank/DDBJ databases">
        <authorList>
            <person name="Song R."/>
            <person name="Chenine A.L."/>
            <person name="Ruprecht R.M."/>
        </authorList>
    </citation>
    <scope>NUCLEOTIDE SEQUENCE</scope>
    <source>
        <strain evidence="4">Kingella_eburonensis</strain>
    </source>
</reference>
<feature type="domain" description="N-acetyltransferase" evidence="3">
    <location>
        <begin position="6"/>
        <end position="162"/>
    </location>
</feature>
<evidence type="ECO:0000256" key="1">
    <source>
        <dbReference type="ARBA" id="ARBA00022679"/>
    </source>
</evidence>
<name>A0A238HF49_9NEIS</name>
<dbReference type="SUPFAM" id="SSF55729">
    <property type="entry name" value="Acyl-CoA N-acyltransferases (Nat)"/>
    <property type="match status" value="1"/>
</dbReference>
<protein>
    <recommendedName>
        <fullName evidence="3">N-acetyltransferase domain-containing protein</fullName>
    </recommendedName>
</protein>
<dbReference type="Proteomes" id="UP000215450">
    <property type="component" value="Unassembled WGS sequence"/>
</dbReference>
<dbReference type="InterPro" id="IPR016181">
    <property type="entry name" value="Acyl_CoA_acyltransferase"/>
</dbReference>
<evidence type="ECO:0000313" key="4">
    <source>
        <dbReference type="EMBL" id="SMQ11972.1"/>
    </source>
</evidence>
<dbReference type="RefSeq" id="WP_095062099.1">
    <property type="nucleotide sequence ID" value="NZ_FXUV02000012.1"/>
</dbReference>